<dbReference type="GO" id="GO:0016787">
    <property type="term" value="F:hydrolase activity"/>
    <property type="evidence" value="ECO:0007669"/>
    <property type="project" value="UniProtKB-KW"/>
</dbReference>
<dbReference type="EMBL" id="CABBZR010000001">
    <property type="protein sequence ID" value="VSJ50254.1"/>
    <property type="molecule type" value="Genomic_DNA"/>
</dbReference>
<evidence type="ECO:0000313" key="1">
    <source>
        <dbReference type="EMBL" id="VSJ50254.1"/>
    </source>
</evidence>
<gene>
    <name evidence="1" type="ORF">SAMEA104154639_00035</name>
</gene>
<organism evidence="1 2">
    <name type="scientific">Streptococcus pneumoniae</name>
    <dbReference type="NCBI Taxonomy" id="1313"/>
    <lineage>
        <taxon>Bacteria</taxon>
        <taxon>Bacillati</taxon>
        <taxon>Bacillota</taxon>
        <taxon>Bacilli</taxon>
        <taxon>Lactobacillales</taxon>
        <taxon>Streptococcaceae</taxon>
        <taxon>Streptococcus</taxon>
    </lineage>
</organism>
<name>A0A0I8SJR1_STREE</name>
<proteinExistence type="predicted"/>
<dbReference type="Proteomes" id="UP000314170">
    <property type="component" value="Unassembled WGS sequence"/>
</dbReference>
<sequence length="35" mass="4069">MKLVFLHGLGESAESWKEVRNQLKDKPTETLELLK</sequence>
<protein>
    <submittedName>
        <fullName evidence="1">Putative alpha/beta superfamily hydrolase</fullName>
    </submittedName>
</protein>
<dbReference type="AlphaFoldDB" id="A0A0I8SJR1"/>
<evidence type="ECO:0000313" key="2">
    <source>
        <dbReference type="Proteomes" id="UP000314170"/>
    </source>
</evidence>
<reference evidence="1 2" key="1">
    <citation type="submission" date="2019-04" db="EMBL/GenBank/DDBJ databases">
        <authorList>
            <consortium name="Pathogen Informatics"/>
        </authorList>
    </citation>
    <scope>NUCLEOTIDE SEQUENCE [LARGE SCALE GENOMIC DNA]</scope>
    <source>
        <strain evidence="1 2">GPSC38</strain>
    </source>
</reference>
<accession>A0A0I8SJR1</accession>
<keyword evidence="1" id="KW-0378">Hydrolase</keyword>